<comment type="caution">
    <text evidence="6">The sequence shown here is derived from an EMBL/GenBank/DDBJ whole genome shotgun (WGS) entry which is preliminary data.</text>
</comment>
<dbReference type="SUPFAM" id="SSF53822">
    <property type="entry name" value="Periplasmic binding protein-like I"/>
    <property type="match status" value="1"/>
</dbReference>
<dbReference type="InterPro" id="IPR051010">
    <property type="entry name" value="BCAA_transport"/>
</dbReference>
<dbReference type="OrthoDB" id="6083760at2"/>
<organism evidence="6 7">
    <name type="scientific">Azospirillum lipoferum</name>
    <dbReference type="NCBI Taxonomy" id="193"/>
    <lineage>
        <taxon>Bacteria</taxon>
        <taxon>Pseudomonadati</taxon>
        <taxon>Pseudomonadota</taxon>
        <taxon>Alphaproteobacteria</taxon>
        <taxon>Rhodospirillales</taxon>
        <taxon>Azospirillaceae</taxon>
        <taxon>Azospirillum</taxon>
    </lineage>
</organism>
<keyword evidence="3" id="KW-0029">Amino-acid transport</keyword>
<evidence type="ECO:0000256" key="4">
    <source>
        <dbReference type="SAM" id="SignalP"/>
    </source>
</evidence>
<evidence type="ECO:0000313" key="7">
    <source>
        <dbReference type="Proteomes" id="UP000324927"/>
    </source>
</evidence>
<dbReference type="PANTHER" id="PTHR30483:SF6">
    <property type="entry name" value="PERIPLASMIC BINDING PROTEIN OF ABC TRANSPORTER FOR NATURAL AMINO ACIDS"/>
    <property type="match status" value="1"/>
</dbReference>
<keyword evidence="3" id="KW-0813">Transport</keyword>
<protein>
    <submittedName>
        <fullName evidence="6">ABC transporter substrate-binding protein</fullName>
    </submittedName>
</protein>
<evidence type="ECO:0000313" key="6">
    <source>
        <dbReference type="EMBL" id="KAA0595500.1"/>
    </source>
</evidence>
<feature type="chain" id="PRO_5022836679" evidence="4">
    <location>
        <begin position="20"/>
        <end position="385"/>
    </location>
</feature>
<keyword evidence="2 4" id="KW-0732">Signal</keyword>
<gene>
    <name evidence="6" type="ORF">FZ942_17445</name>
</gene>
<evidence type="ECO:0000256" key="1">
    <source>
        <dbReference type="ARBA" id="ARBA00010062"/>
    </source>
</evidence>
<accession>A0A5A9GM17</accession>
<evidence type="ECO:0000256" key="2">
    <source>
        <dbReference type="ARBA" id="ARBA00022729"/>
    </source>
</evidence>
<dbReference type="InterPro" id="IPR028081">
    <property type="entry name" value="Leu-bd"/>
</dbReference>
<dbReference type="PANTHER" id="PTHR30483">
    <property type="entry name" value="LEUCINE-SPECIFIC-BINDING PROTEIN"/>
    <property type="match status" value="1"/>
</dbReference>
<dbReference type="Proteomes" id="UP000324927">
    <property type="component" value="Unassembled WGS sequence"/>
</dbReference>
<dbReference type="InterPro" id="IPR028082">
    <property type="entry name" value="Peripla_BP_I"/>
</dbReference>
<feature type="domain" description="Leucine-binding protein" evidence="5">
    <location>
        <begin position="22"/>
        <end position="363"/>
    </location>
</feature>
<feature type="signal peptide" evidence="4">
    <location>
        <begin position="1"/>
        <end position="19"/>
    </location>
</feature>
<name>A0A5A9GM17_AZOLI</name>
<evidence type="ECO:0000259" key="5">
    <source>
        <dbReference type="Pfam" id="PF13458"/>
    </source>
</evidence>
<sequence>MVAGTMAAGTMLAGVPALAADPVKIGLILPMSGPFASTGKQIEAAVRLYQQVNGDSVAGRKVEVIVKDDTGVAPDMTKRLAQELVVKEKVSVLAGFGLTPLALSAAPVSEQAKTPMIVMAAASSVITTKSPYILRTSGTLPQSAATIAQWAAKNGATKMYSMVTDYGPGIDAETVFKTRFAASGGSVVGDVRIPLKNPDYGPFMQRAKDTAPDAIFAFVPSGEGASFMKEFAERGLAKAGVRLLATGDVTDDDILPAMGDAAIGTVTAHYYSAAHPSPENKAYVEAFRKANGGLRPNFMSVGGWDGMHLVYEVLRKTGGKADGDSFVAAAKGMSWTSPRGPVAIDADTRDIVQDIYLRKVERQDGELFNVEFDKVAAVKDPGKGG</sequence>
<dbReference type="Gene3D" id="3.40.50.2300">
    <property type="match status" value="2"/>
</dbReference>
<dbReference type="EMBL" id="VTTN01000006">
    <property type="protein sequence ID" value="KAA0595500.1"/>
    <property type="molecule type" value="Genomic_DNA"/>
</dbReference>
<evidence type="ECO:0000256" key="3">
    <source>
        <dbReference type="ARBA" id="ARBA00022970"/>
    </source>
</evidence>
<dbReference type="CDD" id="cd20013">
    <property type="entry name" value="PBP1_RPA0985_benzoate-like"/>
    <property type="match status" value="1"/>
</dbReference>
<dbReference type="Pfam" id="PF13458">
    <property type="entry name" value="Peripla_BP_6"/>
    <property type="match status" value="1"/>
</dbReference>
<dbReference type="AlphaFoldDB" id="A0A5A9GM17"/>
<keyword evidence="7" id="KW-1185">Reference proteome</keyword>
<proteinExistence type="inferred from homology"/>
<dbReference type="GO" id="GO:0006865">
    <property type="term" value="P:amino acid transport"/>
    <property type="evidence" value="ECO:0007669"/>
    <property type="project" value="UniProtKB-KW"/>
</dbReference>
<comment type="similarity">
    <text evidence="1">Belongs to the leucine-binding protein family.</text>
</comment>
<reference evidence="6 7" key="1">
    <citation type="submission" date="2019-08" db="EMBL/GenBank/DDBJ databases">
        <authorList>
            <person name="Grouzdev D."/>
            <person name="Tikhonova E."/>
            <person name="Kravchenko I."/>
        </authorList>
    </citation>
    <scope>NUCLEOTIDE SEQUENCE [LARGE SCALE GENOMIC DNA]</scope>
    <source>
        <strain evidence="6 7">59b</strain>
    </source>
</reference>